<dbReference type="CDD" id="cd19813">
    <property type="entry name" value="Bbox1_BRAT-like"/>
    <property type="match status" value="1"/>
</dbReference>
<dbReference type="InterPro" id="IPR017907">
    <property type="entry name" value="Znf_RING_CS"/>
</dbReference>
<dbReference type="InterPro" id="IPR013083">
    <property type="entry name" value="Znf_RING/FYVE/PHD"/>
</dbReference>
<dbReference type="PROSITE" id="PS50119">
    <property type="entry name" value="ZF_BBOX"/>
    <property type="match status" value="1"/>
</dbReference>
<evidence type="ECO:0000256" key="5">
    <source>
        <dbReference type="SAM" id="MobiDB-lite"/>
    </source>
</evidence>
<evidence type="ECO:0000313" key="7">
    <source>
        <dbReference type="EMBL" id="KAK2715470.1"/>
    </source>
</evidence>
<comment type="caution">
    <text evidence="7">The sequence shown here is derived from an EMBL/GenBank/DDBJ whole genome shotgun (WGS) entry which is preliminary data.</text>
</comment>
<dbReference type="InterPro" id="IPR032412">
    <property type="entry name" value="Myosin-VI_CBD"/>
</dbReference>
<dbReference type="PROSITE" id="PS00518">
    <property type="entry name" value="ZF_RING_1"/>
    <property type="match status" value="1"/>
</dbReference>
<dbReference type="SMART" id="SM00336">
    <property type="entry name" value="BBOX"/>
    <property type="match status" value="2"/>
</dbReference>
<dbReference type="GO" id="GO:0008270">
    <property type="term" value="F:zinc ion binding"/>
    <property type="evidence" value="ECO:0007669"/>
    <property type="project" value="UniProtKB-KW"/>
</dbReference>
<feature type="non-terminal residue" evidence="7">
    <location>
        <position position="501"/>
    </location>
</feature>
<evidence type="ECO:0000256" key="3">
    <source>
        <dbReference type="ARBA" id="ARBA00022833"/>
    </source>
</evidence>
<accession>A0AA88LBN4</accession>
<keyword evidence="3" id="KW-0862">Zinc</keyword>
<reference evidence="7" key="1">
    <citation type="submission" date="2023-07" db="EMBL/GenBank/DDBJ databases">
        <title>Chromosome-level genome assembly of Artemia franciscana.</title>
        <authorList>
            <person name="Jo E."/>
        </authorList>
    </citation>
    <scope>NUCLEOTIDE SEQUENCE</scope>
    <source>
        <tissue evidence="7">Whole body</tissue>
    </source>
</reference>
<dbReference type="Gene3D" id="3.30.160.60">
    <property type="entry name" value="Classic Zinc Finger"/>
    <property type="match status" value="1"/>
</dbReference>
<dbReference type="GO" id="GO:0061630">
    <property type="term" value="F:ubiquitin protein ligase activity"/>
    <property type="evidence" value="ECO:0007669"/>
    <property type="project" value="TreeGrafter"/>
</dbReference>
<evidence type="ECO:0000259" key="6">
    <source>
        <dbReference type="PROSITE" id="PS50119"/>
    </source>
</evidence>
<feature type="compositionally biased region" description="Low complexity" evidence="5">
    <location>
        <begin position="483"/>
        <end position="501"/>
    </location>
</feature>
<evidence type="ECO:0000256" key="1">
    <source>
        <dbReference type="ARBA" id="ARBA00022723"/>
    </source>
</evidence>
<gene>
    <name evidence="7" type="ORF">QYM36_010177</name>
</gene>
<dbReference type="AlphaFoldDB" id="A0AA88LBN4"/>
<sequence>METTIGQDDMQMCELSLDETGLTRKRGAEILGIEFQREWDKFGGKPYQRPADRITANGNAKSINENLSTPRFLSCLHEFCEECLTELAEEGDMQDKSKKEGEATFMKPKPALLECPKCKQTTMLGSNGIKGLALDLIAVGPSEAPPKDANGSSILCTSCKAKEPAVGRCEDCSNFLCNNCFTAHKYMRVLENHRILTLEELQASGQVSPPPKYFPCPRHTDKSIEYFCLPCQEACCFQCLNRVHSGPDHKCDSAQVASSRFRTEIPLLGIKAKSSLDDCKKIYRQLEASFGQMEEQKASVKKVVEDAFQVFRAVLENVKESVLGQIDEKHKVKELKVMDDLNKLQTRMNKIETAEAFTGRLVEYGEDKAAALVQMYFVLRDQLVGLANPLDMTVVTPKPIKFTYNKDAFEQAVKSCVSTFIEDDNKSPSPVLGPLPIGILHEEETHILPQGLLSPETRRSSPIHLGPIQRPSQSTSLSPDLGPVSAPAASISSVPSLNDIQ</sequence>
<feature type="domain" description="B box-type" evidence="6">
    <location>
        <begin position="151"/>
        <end position="198"/>
    </location>
</feature>
<evidence type="ECO:0000313" key="8">
    <source>
        <dbReference type="Proteomes" id="UP001187531"/>
    </source>
</evidence>
<dbReference type="Pfam" id="PF00643">
    <property type="entry name" value="zf-B_box"/>
    <property type="match status" value="1"/>
</dbReference>
<evidence type="ECO:0000256" key="2">
    <source>
        <dbReference type="ARBA" id="ARBA00022771"/>
    </source>
</evidence>
<evidence type="ECO:0000256" key="4">
    <source>
        <dbReference type="PROSITE-ProRule" id="PRU00024"/>
    </source>
</evidence>
<name>A0AA88LBN4_ARTSF</name>
<dbReference type="InterPro" id="IPR000315">
    <property type="entry name" value="Znf_B-box"/>
</dbReference>
<dbReference type="PANTHER" id="PTHR25462:SF296">
    <property type="entry name" value="MEIOTIC P26, ISOFORM F"/>
    <property type="match status" value="1"/>
</dbReference>
<dbReference type="InterPro" id="IPR047153">
    <property type="entry name" value="TRIM45/56/19-like"/>
</dbReference>
<keyword evidence="1" id="KW-0479">Metal-binding</keyword>
<feature type="region of interest" description="Disordered" evidence="5">
    <location>
        <begin position="454"/>
        <end position="501"/>
    </location>
</feature>
<dbReference type="Gene3D" id="4.10.830.40">
    <property type="match status" value="1"/>
</dbReference>
<dbReference type="Proteomes" id="UP001187531">
    <property type="component" value="Unassembled WGS sequence"/>
</dbReference>
<protein>
    <recommendedName>
        <fullName evidence="6">B box-type domain-containing protein</fullName>
    </recommendedName>
</protein>
<dbReference type="SUPFAM" id="SSF57845">
    <property type="entry name" value="B-box zinc-binding domain"/>
    <property type="match status" value="1"/>
</dbReference>
<proteinExistence type="predicted"/>
<dbReference type="Gene3D" id="3.30.40.10">
    <property type="entry name" value="Zinc/RING finger domain, C3HC4 (zinc finger)"/>
    <property type="match status" value="1"/>
</dbReference>
<dbReference type="GO" id="GO:0005654">
    <property type="term" value="C:nucleoplasm"/>
    <property type="evidence" value="ECO:0007669"/>
    <property type="project" value="TreeGrafter"/>
</dbReference>
<dbReference type="Pfam" id="PF16521">
    <property type="entry name" value="Myosin-VI_CBD"/>
    <property type="match status" value="1"/>
</dbReference>
<dbReference type="EMBL" id="JAVRJZ010000012">
    <property type="protein sequence ID" value="KAK2715470.1"/>
    <property type="molecule type" value="Genomic_DNA"/>
</dbReference>
<keyword evidence="8" id="KW-1185">Reference proteome</keyword>
<dbReference type="SUPFAM" id="SSF57850">
    <property type="entry name" value="RING/U-box"/>
    <property type="match status" value="1"/>
</dbReference>
<dbReference type="Pfam" id="PF22586">
    <property type="entry name" value="ANCHR-like_BBOX"/>
    <property type="match status" value="1"/>
</dbReference>
<organism evidence="7 8">
    <name type="scientific">Artemia franciscana</name>
    <name type="common">Brine shrimp</name>
    <name type="synonym">Artemia sanfranciscana</name>
    <dbReference type="NCBI Taxonomy" id="6661"/>
    <lineage>
        <taxon>Eukaryota</taxon>
        <taxon>Metazoa</taxon>
        <taxon>Ecdysozoa</taxon>
        <taxon>Arthropoda</taxon>
        <taxon>Crustacea</taxon>
        <taxon>Branchiopoda</taxon>
        <taxon>Anostraca</taxon>
        <taxon>Artemiidae</taxon>
        <taxon>Artemia</taxon>
    </lineage>
</organism>
<dbReference type="PANTHER" id="PTHR25462">
    <property type="entry name" value="BONUS, ISOFORM C-RELATED"/>
    <property type="match status" value="1"/>
</dbReference>
<keyword evidence="2 4" id="KW-0863">Zinc-finger</keyword>